<name>S3ITJ8_MICAE</name>
<gene>
    <name evidence="2" type="ORF">MAESPC_05066</name>
</gene>
<dbReference type="SUPFAM" id="SSF51120">
    <property type="entry name" value="beta-Roll"/>
    <property type="match status" value="1"/>
</dbReference>
<dbReference type="OrthoDB" id="9808017at2"/>
<dbReference type="EMBL" id="ASZQ01000276">
    <property type="protein sequence ID" value="EPF17088.1"/>
    <property type="molecule type" value="Genomic_DNA"/>
</dbReference>
<keyword evidence="1" id="KW-0732">Signal</keyword>
<dbReference type="InterPro" id="IPR011049">
    <property type="entry name" value="Serralysin-like_metalloprot_C"/>
</dbReference>
<dbReference type="RefSeq" id="WP_016517227.1">
    <property type="nucleotide sequence ID" value="NZ_ASZQ01000276.1"/>
</dbReference>
<dbReference type="Proteomes" id="UP000014617">
    <property type="component" value="Unassembled WGS sequence"/>
</dbReference>
<dbReference type="PATRIC" id="fig|482300.6.peg.5627"/>
<evidence type="ECO:0000256" key="1">
    <source>
        <dbReference type="SAM" id="SignalP"/>
    </source>
</evidence>
<organism evidence="2 3">
    <name type="scientific">Microcystis aeruginosa SPC777</name>
    <dbReference type="NCBI Taxonomy" id="482300"/>
    <lineage>
        <taxon>Bacteria</taxon>
        <taxon>Bacillati</taxon>
        <taxon>Cyanobacteriota</taxon>
        <taxon>Cyanophyceae</taxon>
        <taxon>Oscillatoriophycideae</taxon>
        <taxon>Chroococcales</taxon>
        <taxon>Microcystaceae</taxon>
        <taxon>Microcystis</taxon>
    </lineage>
</organism>
<reference evidence="2 3" key="1">
    <citation type="journal article" date="2013" name="Genome Announc.">
        <title>Draft Genome Sequence of the Brazilian Toxic Bloom-Forming Cyanobacterium Microcystis aeruginosa Strain SPC777.</title>
        <authorList>
            <person name="Fiore M.F."/>
            <person name="Alvarenga D.O."/>
            <person name="Varani A.M."/>
            <person name="Hoff-Risseti C."/>
            <person name="Crespim E."/>
            <person name="Ramos R.T."/>
            <person name="Silva A."/>
            <person name="Schaker P.D."/>
            <person name="Heck K."/>
            <person name="Rigonato J."/>
            <person name="Schneider M.P."/>
        </authorList>
    </citation>
    <scope>NUCLEOTIDE SEQUENCE [LARGE SCALE GENOMIC DNA]</scope>
    <source>
        <strain evidence="3">SPC 777</strain>
    </source>
</reference>
<dbReference type="AlphaFoldDB" id="S3ITJ8"/>
<feature type="chain" id="PRO_5004510134" evidence="1">
    <location>
        <begin position="30"/>
        <end position="337"/>
    </location>
</feature>
<accession>S3ITJ8</accession>
<proteinExistence type="predicted"/>
<evidence type="ECO:0000313" key="3">
    <source>
        <dbReference type="Proteomes" id="UP000014617"/>
    </source>
</evidence>
<comment type="caution">
    <text evidence="2">The sequence shown here is derived from an EMBL/GenBank/DDBJ whole genome shotgun (WGS) entry which is preliminary data.</text>
</comment>
<protein>
    <submittedName>
        <fullName evidence="2">Uncharacterized protein</fullName>
    </submittedName>
</protein>
<sequence>MNEQLKQCAKAAFMLASAPFAFIESVAFADIQFKDIRLEINARSSGDVLFPPPVFDSMGFTMYGNDGQDSFLIENEAKDFLIGNEGQDTFLIENETKDFLIGGEGQDFLMMREDSTYSFLIENEVIESIADASGGHRKLRINFLFLESIALPVRHSLEEKGLIKSRWLEKKGLIKSRWGDERPFVSFLIENEAKFVNPFQFKRLLDHIISHRKQDMIEEAREFLIRNKKMNKEQLTLLAWQNTLTTLLALQNTLTLVFSVAEINPISISGQIWTDKVEGKVEVRQLLLTTYTIACTCIRQSLKFIRGLRSTTKSNLSSTCSNTILGFFLTGSCCVQF</sequence>
<feature type="signal peptide" evidence="1">
    <location>
        <begin position="1"/>
        <end position="29"/>
    </location>
</feature>
<evidence type="ECO:0000313" key="2">
    <source>
        <dbReference type="EMBL" id="EPF17088.1"/>
    </source>
</evidence>